<dbReference type="InterPro" id="IPR043504">
    <property type="entry name" value="Peptidase_S1_PA_chymotrypsin"/>
</dbReference>
<dbReference type="PROSITE" id="PS50240">
    <property type="entry name" value="TRYPSIN_DOM"/>
    <property type="match status" value="1"/>
</dbReference>
<keyword evidence="2" id="KW-0645">Protease</keyword>
<keyword evidence="3" id="KW-0732">Signal</keyword>
<dbReference type="PRINTS" id="PR00722">
    <property type="entry name" value="CHYMOTRYPSIN"/>
</dbReference>
<dbReference type="SMART" id="SM00020">
    <property type="entry name" value="Tryp_SPc"/>
    <property type="match status" value="1"/>
</dbReference>
<dbReference type="InterPro" id="IPR051487">
    <property type="entry name" value="Ser/Thr_Proteases_Immune/Dev"/>
</dbReference>
<organism evidence="5 6">
    <name type="scientific">Absidia repens</name>
    <dbReference type="NCBI Taxonomy" id="90262"/>
    <lineage>
        <taxon>Eukaryota</taxon>
        <taxon>Fungi</taxon>
        <taxon>Fungi incertae sedis</taxon>
        <taxon>Mucoromycota</taxon>
        <taxon>Mucoromycotina</taxon>
        <taxon>Mucoromycetes</taxon>
        <taxon>Mucorales</taxon>
        <taxon>Cunninghamellaceae</taxon>
        <taxon>Absidia</taxon>
    </lineage>
</organism>
<keyword evidence="2" id="KW-0720">Serine protease</keyword>
<evidence type="ECO:0000256" key="1">
    <source>
        <dbReference type="ARBA" id="ARBA00023157"/>
    </source>
</evidence>
<dbReference type="PROSITE" id="PS00134">
    <property type="entry name" value="TRYPSIN_HIS"/>
    <property type="match status" value="1"/>
</dbReference>
<dbReference type="OrthoDB" id="4915747at2759"/>
<keyword evidence="1" id="KW-1015">Disulfide bond</keyword>
<dbReference type="STRING" id="90262.A0A1X2I8A7"/>
<dbReference type="GO" id="GO:0006508">
    <property type="term" value="P:proteolysis"/>
    <property type="evidence" value="ECO:0007669"/>
    <property type="project" value="UniProtKB-KW"/>
</dbReference>
<dbReference type="EMBL" id="MCGE01000021">
    <property type="protein sequence ID" value="ORZ11504.1"/>
    <property type="molecule type" value="Genomic_DNA"/>
</dbReference>
<evidence type="ECO:0000259" key="4">
    <source>
        <dbReference type="PROSITE" id="PS50240"/>
    </source>
</evidence>
<dbReference type="InterPro" id="IPR001254">
    <property type="entry name" value="Trypsin_dom"/>
</dbReference>
<feature type="domain" description="Peptidase S1" evidence="4">
    <location>
        <begin position="34"/>
        <end position="320"/>
    </location>
</feature>
<keyword evidence="6" id="KW-1185">Reference proteome</keyword>
<reference evidence="5 6" key="1">
    <citation type="submission" date="2016-07" db="EMBL/GenBank/DDBJ databases">
        <title>Pervasive Adenine N6-methylation of Active Genes in Fungi.</title>
        <authorList>
            <consortium name="DOE Joint Genome Institute"/>
            <person name="Mondo S.J."/>
            <person name="Dannebaum R.O."/>
            <person name="Kuo R.C."/>
            <person name="Labutti K."/>
            <person name="Haridas S."/>
            <person name="Kuo A."/>
            <person name="Salamov A."/>
            <person name="Ahrendt S.R."/>
            <person name="Lipzen A."/>
            <person name="Sullivan W."/>
            <person name="Andreopoulos W.B."/>
            <person name="Clum A."/>
            <person name="Lindquist E."/>
            <person name="Daum C."/>
            <person name="Ramamoorthy G.K."/>
            <person name="Gryganskyi A."/>
            <person name="Culley D."/>
            <person name="Magnuson J.K."/>
            <person name="James T.Y."/>
            <person name="O'Malley M.A."/>
            <person name="Stajich J.E."/>
            <person name="Spatafora J.W."/>
            <person name="Visel A."/>
            <person name="Grigoriev I.V."/>
        </authorList>
    </citation>
    <scope>NUCLEOTIDE SEQUENCE [LARGE SCALE GENOMIC DNA]</scope>
    <source>
        <strain evidence="5 6">NRRL 1336</strain>
    </source>
</reference>
<dbReference type="PROSITE" id="PS00135">
    <property type="entry name" value="TRYPSIN_SER"/>
    <property type="match status" value="1"/>
</dbReference>
<name>A0A1X2I8A7_9FUNG</name>
<comment type="caution">
    <text evidence="5">The sequence shown here is derived from an EMBL/GenBank/DDBJ whole genome shotgun (WGS) entry which is preliminary data.</text>
</comment>
<dbReference type="AlphaFoldDB" id="A0A1X2I8A7"/>
<evidence type="ECO:0000256" key="3">
    <source>
        <dbReference type="SAM" id="SignalP"/>
    </source>
</evidence>
<dbReference type="Gene3D" id="2.40.10.10">
    <property type="entry name" value="Trypsin-like serine proteases"/>
    <property type="match status" value="2"/>
</dbReference>
<dbReference type="GO" id="GO:0004252">
    <property type="term" value="F:serine-type endopeptidase activity"/>
    <property type="evidence" value="ECO:0007669"/>
    <property type="project" value="InterPro"/>
</dbReference>
<gene>
    <name evidence="5" type="ORF">BCR42DRAFT_469276</name>
</gene>
<protein>
    <submittedName>
        <fullName evidence="5">Trypsin-like cysteine/serine peptidase domain-containing protein</fullName>
    </submittedName>
</protein>
<feature type="signal peptide" evidence="3">
    <location>
        <begin position="1"/>
        <end position="21"/>
    </location>
</feature>
<feature type="chain" id="PRO_5012349192" evidence="3">
    <location>
        <begin position="22"/>
        <end position="325"/>
    </location>
</feature>
<evidence type="ECO:0000256" key="2">
    <source>
        <dbReference type="RuleBase" id="RU363034"/>
    </source>
</evidence>
<dbReference type="InterPro" id="IPR033116">
    <property type="entry name" value="TRYPSIN_SER"/>
</dbReference>
<dbReference type="InterPro" id="IPR001314">
    <property type="entry name" value="Peptidase_S1A"/>
</dbReference>
<keyword evidence="2" id="KW-0378">Hydrolase</keyword>
<dbReference type="InterPro" id="IPR018114">
    <property type="entry name" value="TRYPSIN_HIS"/>
</dbReference>
<dbReference type="SUPFAM" id="SSF50494">
    <property type="entry name" value="Trypsin-like serine proteases"/>
    <property type="match status" value="1"/>
</dbReference>
<dbReference type="InterPro" id="IPR009003">
    <property type="entry name" value="Peptidase_S1_PA"/>
</dbReference>
<dbReference type="PANTHER" id="PTHR24256">
    <property type="entry name" value="TRYPTASE-RELATED"/>
    <property type="match status" value="1"/>
</dbReference>
<accession>A0A1X2I8A7</accession>
<evidence type="ECO:0000313" key="5">
    <source>
        <dbReference type="EMBL" id="ORZ11504.1"/>
    </source>
</evidence>
<evidence type="ECO:0000313" key="6">
    <source>
        <dbReference type="Proteomes" id="UP000193560"/>
    </source>
</evidence>
<sequence>MVRVLFLFLIVLFTTTSTLHGSPLSTVANKDAKIVGGKPVPSDQFPWELSIGLAKNQRGNAAQRQQAQPLYKESTHHCDGVLLSPEWVMTAGHCGVDENTHQPLQPKDLLVGFQSKDLDQVYDHGRLPVAEVIVHPQHRHGVSTSPNDITLLRLATPFPNQQGINTGSTATGGASAYACLPQPSRASPHYTGKLTSIGFGNTHALYYDLSGSKIVSGIQPSRYLKEIDVMDISDQSATNQRSIYCRGRPDLICITALQDPDSTCQGDSGGSLIYQGNLVIGITSFGDNKNYDATRQVTCIGDTAYTRLSMQTEWIRSHVPSVCLR</sequence>
<dbReference type="Proteomes" id="UP000193560">
    <property type="component" value="Unassembled WGS sequence"/>
</dbReference>
<dbReference type="Pfam" id="PF00089">
    <property type="entry name" value="Trypsin"/>
    <property type="match status" value="1"/>
</dbReference>
<proteinExistence type="predicted"/>